<protein>
    <submittedName>
        <fullName evidence="4 5">APO protein 3, mitochondrial isoform X1</fullName>
    </submittedName>
</protein>
<organism evidence="3 5">
    <name type="scientific">Durio zibethinus</name>
    <name type="common">Durian</name>
    <dbReference type="NCBI Taxonomy" id="66656"/>
    <lineage>
        <taxon>Eukaryota</taxon>
        <taxon>Viridiplantae</taxon>
        <taxon>Streptophyta</taxon>
        <taxon>Embryophyta</taxon>
        <taxon>Tracheophyta</taxon>
        <taxon>Spermatophyta</taxon>
        <taxon>Magnoliopsida</taxon>
        <taxon>eudicotyledons</taxon>
        <taxon>Gunneridae</taxon>
        <taxon>Pentapetalae</taxon>
        <taxon>rosids</taxon>
        <taxon>malvids</taxon>
        <taxon>Malvales</taxon>
        <taxon>Malvaceae</taxon>
        <taxon>Helicteroideae</taxon>
        <taxon>Durio</taxon>
    </lineage>
</organism>
<dbReference type="GeneID" id="111289273"/>
<dbReference type="OrthoDB" id="1926485at2759"/>
<dbReference type="KEGG" id="dzi:111289273"/>
<reference evidence="4 5" key="1">
    <citation type="submission" date="2025-04" db="UniProtKB">
        <authorList>
            <consortium name="RefSeq"/>
        </authorList>
    </citation>
    <scope>IDENTIFICATION</scope>
    <source>
        <tissue evidence="4 5">Fruit stalk</tissue>
    </source>
</reference>
<dbReference type="AlphaFoldDB" id="A0A6P5Y684"/>
<feature type="domain" description="APO" evidence="2">
    <location>
        <begin position="376"/>
        <end position="461"/>
    </location>
</feature>
<sequence>MNKRNLFLHMVMFISFSVCRSWFLPFIQVVCFKLWILEDSLVNLLVHCSLPTPHSHSLLLQISSTRYPLEMQRKSLLLQISQLNKLRCLFYQSSFFSSEKTQTFPLFPDKNDDPLYSDVPKPRTDKSERKPYPTPMKELIKRAKQEKELRNAQPCRLLEHPPDNGLLVPELVDVAHRVYRAREFLLSGLSKLVQVIAVQRCRFCYEVHIGNMGHEIRTCFGLKSGLRSATHVWRKGGVVDVVFFPKCFHLYDRVGKPRVVHDERHSVPQIPAILELCIQAGLDIEKYPSKRRTMPVYSIEGRIVDFESVSGMNDMESYLFLKNLDGSKVGGLTSDSNLELNDEENNLTELSTRTLDSWFEMIGGVKKIMEKYSVWTCGYCPEVQVGPKGHKVRMCKASKHQSRNGLHAWQEATTDDLVGPNYVWHVLDLNGPPLRNDLKRYYGKAPAVVELCVQAGAPVPDQYRSMMRLDVVPPDRDEVDLVA</sequence>
<evidence type="ECO:0000256" key="1">
    <source>
        <dbReference type="SAM" id="MobiDB-lite"/>
    </source>
</evidence>
<dbReference type="PROSITE" id="PS51499">
    <property type="entry name" value="APO"/>
    <property type="match status" value="2"/>
</dbReference>
<dbReference type="Pfam" id="PF05634">
    <property type="entry name" value="APO_RNA-bind"/>
    <property type="match status" value="2"/>
</dbReference>
<feature type="compositionally biased region" description="Basic and acidic residues" evidence="1">
    <location>
        <begin position="120"/>
        <end position="131"/>
    </location>
</feature>
<dbReference type="PANTHER" id="PTHR10388">
    <property type="entry name" value="EUKARYOTIC TRANSLATION INITIATION FACTOR SUI1"/>
    <property type="match status" value="1"/>
</dbReference>
<evidence type="ECO:0000259" key="2">
    <source>
        <dbReference type="PROSITE" id="PS51499"/>
    </source>
</evidence>
<keyword evidence="3" id="KW-1185">Reference proteome</keyword>
<gene>
    <name evidence="4 5" type="primary">LOC111289273</name>
</gene>
<accession>A0A6P5Y684</accession>
<dbReference type="RefSeq" id="XP_022735915.1">
    <property type="nucleotide sequence ID" value="XM_022880180.1"/>
</dbReference>
<feature type="region of interest" description="Disordered" evidence="1">
    <location>
        <begin position="107"/>
        <end position="133"/>
    </location>
</feature>
<name>A0A6P5Y684_DURZI</name>
<feature type="domain" description="APO" evidence="2">
    <location>
        <begin position="200"/>
        <end position="286"/>
    </location>
</feature>
<dbReference type="InterPro" id="IPR023342">
    <property type="entry name" value="APO_dom"/>
</dbReference>
<dbReference type="Proteomes" id="UP000515121">
    <property type="component" value="Unplaced"/>
</dbReference>
<evidence type="ECO:0000313" key="5">
    <source>
        <dbReference type="RefSeq" id="XP_022735915.1"/>
    </source>
</evidence>
<dbReference type="GO" id="GO:0003723">
    <property type="term" value="F:RNA binding"/>
    <property type="evidence" value="ECO:0007669"/>
    <property type="project" value="InterPro"/>
</dbReference>
<evidence type="ECO:0000313" key="4">
    <source>
        <dbReference type="RefSeq" id="XP_022735914.1"/>
    </source>
</evidence>
<evidence type="ECO:0000313" key="3">
    <source>
        <dbReference type="Proteomes" id="UP000515121"/>
    </source>
</evidence>
<proteinExistence type="predicted"/>
<dbReference type="RefSeq" id="XP_022735914.1">
    <property type="nucleotide sequence ID" value="XM_022880179.1"/>
</dbReference>